<dbReference type="NCBIfam" id="TIGR02937">
    <property type="entry name" value="sigma70-ECF"/>
    <property type="match status" value="1"/>
</dbReference>
<sequence>MRRSEIISDWYQQYHNDVYNFLVYYTGKLDTEDLVQEVFIKALHGIGGFNGESNPKTWLFSIARNVAVDEARKRKRRGMDQTVTLENSPEPPNYQTPDTILQNNERKRQIYECIQSLKSNYKEVLILRGIKELNVAETASVLGWTESKVKTTYSRAIKALRLKQGGLHDE</sequence>
<accession>A0A4Y8IHR8</accession>
<keyword evidence="2 6" id="KW-0805">Transcription regulation</keyword>
<dbReference type="OrthoDB" id="2470088at2"/>
<keyword evidence="11" id="KW-1185">Reference proteome</keyword>
<evidence type="ECO:0000256" key="5">
    <source>
        <dbReference type="ARBA" id="ARBA00023163"/>
    </source>
</evidence>
<evidence type="ECO:0000259" key="8">
    <source>
        <dbReference type="Pfam" id="PF04542"/>
    </source>
</evidence>
<evidence type="ECO:0000313" key="11">
    <source>
        <dbReference type="Proteomes" id="UP000297975"/>
    </source>
</evidence>
<dbReference type="AlphaFoldDB" id="A0A4Y8IHR8"/>
<dbReference type="SUPFAM" id="SSF88946">
    <property type="entry name" value="Sigma2 domain of RNA polymerase sigma factors"/>
    <property type="match status" value="1"/>
</dbReference>
<dbReference type="InterPro" id="IPR013249">
    <property type="entry name" value="RNA_pol_sigma70_r4_t2"/>
</dbReference>
<dbReference type="GO" id="GO:0006352">
    <property type="term" value="P:DNA-templated transcription initiation"/>
    <property type="evidence" value="ECO:0007669"/>
    <property type="project" value="InterPro"/>
</dbReference>
<dbReference type="InterPro" id="IPR013324">
    <property type="entry name" value="RNA_pol_sigma_r3/r4-like"/>
</dbReference>
<dbReference type="InterPro" id="IPR014284">
    <property type="entry name" value="RNA_pol_sigma-70_dom"/>
</dbReference>
<keyword evidence="3 6" id="KW-0731">Sigma factor</keyword>
<dbReference type="PANTHER" id="PTHR43133:SF60">
    <property type="entry name" value="RNA POLYMERASE SIGMA FACTOR SIGV"/>
    <property type="match status" value="1"/>
</dbReference>
<dbReference type="InterPro" id="IPR000838">
    <property type="entry name" value="RNA_pol_sigma70_ECF_CS"/>
</dbReference>
<dbReference type="InterPro" id="IPR013325">
    <property type="entry name" value="RNA_pol_sigma_r2"/>
</dbReference>
<name>A0A4Y8IHR8_9BACI</name>
<dbReference type="Gene3D" id="1.10.1740.10">
    <property type="match status" value="1"/>
</dbReference>
<dbReference type="InterPro" id="IPR007627">
    <property type="entry name" value="RNA_pol_sigma70_r2"/>
</dbReference>
<dbReference type="Pfam" id="PF08281">
    <property type="entry name" value="Sigma70_r4_2"/>
    <property type="match status" value="1"/>
</dbReference>
<dbReference type="PROSITE" id="PS01063">
    <property type="entry name" value="SIGMA70_ECF"/>
    <property type="match status" value="1"/>
</dbReference>
<evidence type="ECO:0000256" key="4">
    <source>
        <dbReference type="ARBA" id="ARBA00023125"/>
    </source>
</evidence>
<dbReference type="GO" id="GO:0003677">
    <property type="term" value="F:DNA binding"/>
    <property type="evidence" value="ECO:0007669"/>
    <property type="project" value="UniProtKB-KW"/>
</dbReference>
<dbReference type="InterPro" id="IPR039425">
    <property type="entry name" value="RNA_pol_sigma-70-like"/>
</dbReference>
<organism evidence="10 11">
    <name type="scientific">Filobacillus milosensis</name>
    <dbReference type="NCBI Taxonomy" id="94137"/>
    <lineage>
        <taxon>Bacteria</taxon>
        <taxon>Bacillati</taxon>
        <taxon>Bacillota</taxon>
        <taxon>Bacilli</taxon>
        <taxon>Bacillales</taxon>
        <taxon>Bacillaceae</taxon>
        <taxon>Filobacillus</taxon>
    </lineage>
</organism>
<evidence type="ECO:0000256" key="1">
    <source>
        <dbReference type="ARBA" id="ARBA00010641"/>
    </source>
</evidence>
<dbReference type="GO" id="GO:0016987">
    <property type="term" value="F:sigma factor activity"/>
    <property type="evidence" value="ECO:0007669"/>
    <property type="project" value="UniProtKB-KW"/>
</dbReference>
<dbReference type="EMBL" id="SOPW01000014">
    <property type="protein sequence ID" value="TFB15103.1"/>
    <property type="molecule type" value="Genomic_DNA"/>
</dbReference>
<dbReference type="RefSeq" id="WP_134340846.1">
    <property type="nucleotide sequence ID" value="NZ_SOPW01000014.1"/>
</dbReference>
<evidence type="ECO:0000256" key="3">
    <source>
        <dbReference type="ARBA" id="ARBA00023082"/>
    </source>
</evidence>
<comment type="similarity">
    <text evidence="1 6">Belongs to the sigma-70 factor family. ECF subfamily.</text>
</comment>
<comment type="caution">
    <text evidence="10">The sequence shown here is derived from an EMBL/GenBank/DDBJ whole genome shotgun (WGS) entry which is preliminary data.</text>
</comment>
<dbReference type="CDD" id="cd06171">
    <property type="entry name" value="Sigma70_r4"/>
    <property type="match status" value="1"/>
</dbReference>
<evidence type="ECO:0000256" key="6">
    <source>
        <dbReference type="RuleBase" id="RU000716"/>
    </source>
</evidence>
<dbReference type="Pfam" id="PF04542">
    <property type="entry name" value="Sigma70_r2"/>
    <property type="match status" value="1"/>
</dbReference>
<reference evidence="10 11" key="1">
    <citation type="submission" date="2019-03" db="EMBL/GenBank/DDBJ databases">
        <authorList>
            <person name="He R.-H."/>
        </authorList>
    </citation>
    <scope>NUCLEOTIDE SEQUENCE [LARGE SCALE GENOMIC DNA]</scope>
    <source>
        <strain evidence="11">SH 714</strain>
    </source>
</reference>
<dbReference type="PANTHER" id="PTHR43133">
    <property type="entry name" value="RNA POLYMERASE ECF-TYPE SIGMA FACTO"/>
    <property type="match status" value="1"/>
</dbReference>
<protein>
    <recommendedName>
        <fullName evidence="6">RNA polymerase sigma factor</fullName>
    </recommendedName>
</protein>
<dbReference type="Proteomes" id="UP000297975">
    <property type="component" value="Unassembled WGS sequence"/>
</dbReference>
<keyword evidence="5 6" id="KW-0804">Transcription</keyword>
<dbReference type="InterPro" id="IPR036388">
    <property type="entry name" value="WH-like_DNA-bd_sf"/>
</dbReference>
<gene>
    <name evidence="10" type="ORF">E3U55_12690</name>
</gene>
<keyword evidence="4 6" id="KW-0238">DNA-binding</keyword>
<evidence type="ECO:0000256" key="7">
    <source>
        <dbReference type="SAM" id="MobiDB-lite"/>
    </source>
</evidence>
<evidence type="ECO:0000256" key="2">
    <source>
        <dbReference type="ARBA" id="ARBA00023015"/>
    </source>
</evidence>
<feature type="domain" description="RNA polymerase sigma factor 70 region 4 type 2" evidence="9">
    <location>
        <begin position="108"/>
        <end position="160"/>
    </location>
</feature>
<dbReference type="SUPFAM" id="SSF88659">
    <property type="entry name" value="Sigma3 and sigma4 domains of RNA polymerase sigma factors"/>
    <property type="match status" value="1"/>
</dbReference>
<dbReference type="Gene3D" id="1.10.10.10">
    <property type="entry name" value="Winged helix-like DNA-binding domain superfamily/Winged helix DNA-binding domain"/>
    <property type="match status" value="1"/>
</dbReference>
<feature type="region of interest" description="Disordered" evidence="7">
    <location>
        <begin position="73"/>
        <end position="99"/>
    </location>
</feature>
<feature type="domain" description="RNA polymerase sigma-70 region 2" evidence="8">
    <location>
        <begin position="11"/>
        <end position="77"/>
    </location>
</feature>
<evidence type="ECO:0000259" key="9">
    <source>
        <dbReference type="Pfam" id="PF08281"/>
    </source>
</evidence>
<dbReference type="GO" id="GO:0006950">
    <property type="term" value="P:response to stress"/>
    <property type="evidence" value="ECO:0007669"/>
    <property type="project" value="UniProtKB-ARBA"/>
</dbReference>
<evidence type="ECO:0000313" key="10">
    <source>
        <dbReference type="EMBL" id="TFB15103.1"/>
    </source>
</evidence>
<proteinExistence type="inferred from homology"/>